<evidence type="ECO:0000259" key="1">
    <source>
        <dbReference type="Pfam" id="PF13304"/>
    </source>
</evidence>
<dbReference type="PANTHER" id="PTHR40396">
    <property type="entry name" value="ATPASE-LIKE PROTEIN"/>
    <property type="match status" value="1"/>
</dbReference>
<sequence>MIVDITIANFRSIKDKQTFSLYAENQSSHLEDNIVYPGDTKYGVHRTAGVYGANASGKSNLLLAFMALRYVATSSGDLKEGDKINYEPYLLSNSTKNAPIEFEIEFFLKDGLRYLYNITYNGSQILTESLDYYPSRSKANLFKRLESDTWEDITFGSHYKGGKKKIAFFKNNSYLSKAGNSADSPEIIREIFNFFRQDFSHAAATSNIGAFGWKKDPEMISVVSKILNKVDTGIVDIEFEDDKDVLKNYKFPDSISESIKKEVLEELSKKAFFSHIDDHFEKVLFDKDLESTGTLKLFEMLPVLLKTFEKGGVLLLDELDNSFHPHIAELIIKLFNSKEVNKKNAQLIFSTHNLNLMSPKIFRRDQIWLTEKNNGSTLITSLDEFNKNTVKMNSPFNKWYDDGRFGAIPEIDFYAISKAICNKGKNNA</sequence>
<feature type="domain" description="ATPase AAA-type core" evidence="1">
    <location>
        <begin position="49"/>
        <end position="358"/>
    </location>
</feature>
<comment type="caution">
    <text evidence="2">The sequence shown here is derived from an EMBL/GenBank/DDBJ whole genome shotgun (WGS) entry which is preliminary data.</text>
</comment>
<keyword evidence="3" id="KW-1185">Reference proteome</keyword>
<dbReference type="CDD" id="cd00267">
    <property type="entry name" value="ABC_ATPase"/>
    <property type="match status" value="1"/>
</dbReference>
<dbReference type="GO" id="GO:0005524">
    <property type="term" value="F:ATP binding"/>
    <property type="evidence" value="ECO:0007669"/>
    <property type="project" value="UniProtKB-KW"/>
</dbReference>
<name>A0ABV0L4Y5_9GAMM</name>
<evidence type="ECO:0000313" key="3">
    <source>
        <dbReference type="Proteomes" id="UP001471651"/>
    </source>
</evidence>
<dbReference type="Pfam" id="PF13304">
    <property type="entry name" value="AAA_21"/>
    <property type="match status" value="1"/>
</dbReference>
<evidence type="ECO:0000313" key="2">
    <source>
        <dbReference type="EMBL" id="MEP7731465.1"/>
    </source>
</evidence>
<dbReference type="Gene3D" id="3.40.50.300">
    <property type="entry name" value="P-loop containing nucleotide triphosphate hydrolases"/>
    <property type="match status" value="1"/>
</dbReference>
<reference evidence="2 3" key="1">
    <citation type="submission" date="2024-05" db="EMBL/GenBank/DDBJ databases">
        <authorList>
            <person name="Busch G.E."/>
            <person name="Sharma I."/>
        </authorList>
    </citation>
    <scope>NUCLEOTIDE SEQUENCE [LARGE SCALE GENOMIC DNA]</scope>
    <source>
        <strain evidence="2 3">23GB23</strain>
    </source>
</reference>
<dbReference type="Proteomes" id="UP001471651">
    <property type="component" value="Unassembled WGS sequence"/>
</dbReference>
<dbReference type="InterPro" id="IPR003959">
    <property type="entry name" value="ATPase_AAA_core"/>
</dbReference>
<dbReference type="InterPro" id="IPR027417">
    <property type="entry name" value="P-loop_NTPase"/>
</dbReference>
<keyword evidence="2" id="KW-0547">Nucleotide-binding</keyword>
<gene>
    <name evidence="2" type="ORF">ABKW32_18615</name>
</gene>
<accession>A0ABV0L4Y5</accession>
<proteinExistence type="predicted"/>
<protein>
    <submittedName>
        <fullName evidence="2">ATP-binding protein</fullName>
    </submittedName>
</protein>
<dbReference type="EMBL" id="JBDYKN010000032">
    <property type="protein sequence ID" value="MEP7731465.1"/>
    <property type="molecule type" value="Genomic_DNA"/>
</dbReference>
<dbReference type="SUPFAM" id="SSF52540">
    <property type="entry name" value="P-loop containing nucleoside triphosphate hydrolases"/>
    <property type="match status" value="1"/>
</dbReference>
<dbReference type="RefSeq" id="WP_348578014.1">
    <property type="nucleotide sequence ID" value="NZ_JBDYKN010000032.1"/>
</dbReference>
<organism evidence="2 3">
    <name type="scientific">Marinomonas primoryensis</name>
    <dbReference type="NCBI Taxonomy" id="178399"/>
    <lineage>
        <taxon>Bacteria</taxon>
        <taxon>Pseudomonadati</taxon>
        <taxon>Pseudomonadota</taxon>
        <taxon>Gammaproteobacteria</taxon>
        <taxon>Oceanospirillales</taxon>
        <taxon>Oceanospirillaceae</taxon>
        <taxon>Marinomonas</taxon>
    </lineage>
</organism>
<dbReference type="PANTHER" id="PTHR40396:SF1">
    <property type="entry name" value="ATPASE AAA-TYPE CORE DOMAIN-CONTAINING PROTEIN"/>
    <property type="match status" value="1"/>
</dbReference>
<keyword evidence="2" id="KW-0067">ATP-binding</keyword>